<comment type="cofactor">
    <cofactor evidence="1 8">
        <name>Mn(2+)</name>
        <dbReference type="ChEBI" id="CHEBI:29035"/>
    </cofactor>
</comment>
<dbReference type="NCBIfam" id="TIGR01178">
    <property type="entry name" value="ade"/>
    <property type="match status" value="1"/>
</dbReference>
<dbReference type="InterPro" id="IPR006679">
    <property type="entry name" value="Adenine_deam"/>
</dbReference>
<evidence type="ECO:0000313" key="11">
    <source>
        <dbReference type="EMBL" id="RNA67051.1"/>
    </source>
</evidence>
<dbReference type="InterPro" id="IPR032466">
    <property type="entry name" value="Metal_Hydrolase"/>
</dbReference>
<protein>
    <recommendedName>
        <fullName evidence="7 8">Adenine deaminase</fullName>
        <shortName evidence="8">Adenase</shortName>
        <shortName evidence="8">Adenine aminase</shortName>
        <ecNumber evidence="3 8">3.5.4.2</ecNumber>
    </recommendedName>
</protein>
<evidence type="ECO:0000256" key="4">
    <source>
        <dbReference type="ARBA" id="ARBA00022801"/>
    </source>
</evidence>
<evidence type="ECO:0000313" key="12">
    <source>
        <dbReference type="Proteomes" id="UP000278746"/>
    </source>
</evidence>
<feature type="domain" description="Adenine deaminase C-terminal" evidence="10">
    <location>
        <begin position="401"/>
        <end position="568"/>
    </location>
</feature>
<dbReference type="PANTHER" id="PTHR11113:SF2">
    <property type="entry name" value="ADENINE DEAMINASE"/>
    <property type="match status" value="1"/>
</dbReference>
<evidence type="ECO:0000256" key="8">
    <source>
        <dbReference type="HAMAP-Rule" id="MF_01518"/>
    </source>
</evidence>
<dbReference type="RefSeq" id="WP_122901107.1">
    <property type="nucleotide sequence ID" value="NZ_RHIB01000003.1"/>
</dbReference>
<proteinExistence type="inferred from homology"/>
<dbReference type="FunFam" id="3.20.20.140:FF:000016">
    <property type="entry name" value="Adenine deaminase"/>
    <property type="match status" value="1"/>
</dbReference>
<dbReference type="GO" id="GO:0000034">
    <property type="term" value="F:adenine deaminase activity"/>
    <property type="evidence" value="ECO:0007669"/>
    <property type="project" value="UniProtKB-UniRule"/>
</dbReference>
<dbReference type="Gene3D" id="3.20.20.140">
    <property type="entry name" value="Metal-dependent hydrolases"/>
    <property type="match status" value="1"/>
</dbReference>
<dbReference type="GO" id="GO:0006146">
    <property type="term" value="P:adenine catabolic process"/>
    <property type="evidence" value="ECO:0007669"/>
    <property type="project" value="InterPro"/>
</dbReference>
<dbReference type="AlphaFoldDB" id="A0A3M7TN63"/>
<name>A0A3M7TN63_9BACI</name>
<comment type="caution">
    <text evidence="11">The sequence shown here is derived from an EMBL/GenBank/DDBJ whole genome shotgun (WGS) entry which is preliminary data.</text>
</comment>
<dbReference type="CDD" id="cd01295">
    <property type="entry name" value="AdeC"/>
    <property type="match status" value="1"/>
</dbReference>
<dbReference type="OrthoDB" id="9775607at2"/>
<keyword evidence="4 8" id="KW-0378">Hydrolase</keyword>
<evidence type="ECO:0000259" key="10">
    <source>
        <dbReference type="Pfam" id="PF13382"/>
    </source>
</evidence>
<dbReference type="PANTHER" id="PTHR11113">
    <property type="entry name" value="N-ACETYLGLUCOSAMINE-6-PHOSPHATE DEACETYLASE"/>
    <property type="match status" value="1"/>
</dbReference>
<dbReference type="Pfam" id="PF01979">
    <property type="entry name" value="Amidohydro_1"/>
    <property type="match status" value="1"/>
</dbReference>
<reference evidence="11 12" key="1">
    <citation type="submission" date="2018-10" db="EMBL/GenBank/DDBJ databases">
        <title>Bacillus Keqinensis sp. nov., a moderately halophilic bacterium isolated from a saline-alkaline lake.</title>
        <authorList>
            <person name="Wang H."/>
        </authorList>
    </citation>
    <scope>NUCLEOTIDE SEQUENCE [LARGE SCALE GENOMIC DNA]</scope>
    <source>
        <strain evidence="11 12">KQ-3</strain>
    </source>
</reference>
<organism evidence="11 12">
    <name type="scientific">Alteribacter keqinensis</name>
    <dbReference type="NCBI Taxonomy" id="2483800"/>
    <lineage>
        <taxon>Bacteria</taxon>
        <taxon>Bacillati</taxon>
        <taxon>Bacillota</taxon>
        <taxon>Bacilli</taxon>
        <taxon>Bacillales</taxon>
        <taxon>Bacillaceae</taxon>
        <taxon>Alteribacter</taxon>
    </lineage>
</organism>
<dbReference type="SUPFAM" id="SSF51556">
    <property type="entry name" value="Metallo-dependent hydrolases"/>
    <property type="match status" value="1"/>
</dbReference>
<evidence type="ECO:0000256" key="5">
    <source>
        <dbReference type="ARBA" id="ARBA00023211"/>
    </source>
</evidence>
<dbReference type="InterPro" id="IPR011059">
    <property type="entry name" value="Metal-dep_hydrolase_composite"/>
</dbReference>
<dbReference type="HAMAP" id="MF_01518">
    <property type="entry name" value="Adenine_deamin"/>
    <property type="match status" value="1"/>
</dbReference>
<dbReference type="SUPFAM" id="SSF51338">
    <property type="entry name" value="Composite domain of metallo-dependent hydrolases"/>
    <property type="match status" value="1"/>
</dbReference>
<dbReference type="EC" id="3.5.4.2" evidence="3 8"/>
<evidence type="ECO:0000256" key="2">
    <source>
        <dbReference type="ARBA" id="ARBA00006773"/>
    </source>
</evidence>
<comment type="similarity">
    <text evidence="2 8">Belongs to the metallo-dependent hydrolases superfamily. Adenine deaminase family.</text>
</comment>
<keyword evidence="12" id="KW-1185">Reference proteome</keyword>
<feature type="domain" description="Amidohydrolase-related" evidence="9">
    <location>
        <begin position="64"/>
        <end position="344"/>
    </location>
</feature>
<evidence type="ECO:0000259" key="9">
    <source>
        <dbReference type="Pfam" id="PF01979"/>
    </source>
</evidence>
<dbReference type="EMBL" id="RHIB01000003">
    <property type="protein sequence ID" value="RNA67051.1"/>
    <property type="molecule type" value="Genomic_DNA"/>
</dbReference>
<dbReference type="Pfam" id="PF13382">
    <property type="entry name" value="Adenine_deam_C"/>
    <property type="match status" value="1"/>
</dbReference>
<sequence length="577" mass="62193">MLENQIKAARKQELCDLVIKNATIVDVFNKTLIKDQDVAIQNGMIVGTGLSFKGRDVYDAKGKIMVPGLIDAHVHIESSMMTPRHFSDTLIPRGVTTAITDPHEIANVSGERGIRFMLEEAEKADTDLYTMLPSSVPSTPFETAGAKLTATDLAPFMDHPKVLGLAEVMDSSAVTSGDEDMLAKLALAKNAGKNIDGHGAGLGVDALNVYRTAGIETDHECVTAEEAIERVRRGFYVMLREGSVAKDVKNLLPAVNEANSHRFMFCTDDKHPDDLLTEGSIDHNIRIAIKEGVHPVTAVQMATINPAVCFGLKTKGAVAPGFEATFVLTESLEEFHADEVYIKGVKKAEKGKLTRDTDYTVDLPEELKETVHLPALTEESFAISMNGCNRANIIEVQANSLVTRHAVEHVNVKEDGTFAPDTAADQLILAVVERHGKTRNIGLGIVKGLGLKNGAIATTIAHDSHNIIAVGTSGRDILQAVRKIEKDQGGLTVVSSGRAVSCPLPCGGLMGLVPVKAVAKKLDELHEALHKTGCENIFNPFLTLSFLALPVIPSLKLTDMGLFDVKEMKHVSVPVKE</sequence>
<dbReference type="Gene3D" id="2.30.40.10">
    <property type="entry name" value="Urease, subunit C, domain 1"/>
    <property type="match status" value="1"/>
</dbReference>
<accession>A0A3M7TN63</accession>
<comment type="catalytic activity">
    <reaction evidence="6 8">
        <text>adenine + H2O + H(+) = hypoxanthine + NH4(+)</text>
        <dbReference type="Rhea" id="RHEA:23688"/>
        <dbReference type="ChEBI" id="CHEBI:15377"/>
        <dbReference type="ChEBI" id="CHEBI:15378"/>
        <dbReference type="ChEBI" id="CHEBI:16708"/>
        <dbReference type="ChEBI" id="CHEBI:17368"/>
        <dbReference type="ChEBI" id="CHEBI:28938"/>
        <dbReference type="EC" id="3.5.4.2"/>
    </reaction>
</comment>
<evidence type="ECO:0000256" key="3">
    <source>
        <dbReference type="ARBA" id="ARBA00012782"/>
    </source>
</evidence>
<evidence type="ECO:0000256" key="7">
    <source>
        <dbReference type="ARBA" id="ARBA00069718"/>
    </source>
</evidence>
<keyword evidence="5 8" id="KW-0464">Manganese</keyword>
<dbReference type="InterPro" id="IPR026912">
    <property type="entry name" value="Adenine_deam_C"/>
</dbReference>
<gene>
    <name evidence="8 11" type="primary">ade</name>
    <name evidence="11" type="ORF">EBO34_17835</name>
</gene>
<dbReference type="Proteomes" id="UP000278746">
    <property type="component" value="Unassembled WGS sequence"/>
</dbReference>
<evidence type="ECO:0000256" key="6">
    <source>
        <dbReference type="ARBA" id="ARBA00047720"/>
    </source>
</evidence>
<evidence type="ECO:0000256" key="1">
    <source>
        <dbReference type="ARBA" id="ARBA00001936"/>
    </source>
</evidence>
<dbReference type="InterPro" id="IPR006680">
    <property type="entry name" value="Amidohydro-rel"/>
</dbReference>